<evidence type="ECO:0000313" key="3">
    <source>
        <dbReference type="EMBL" id="ABY22971.1"/>
    </source>
</evidence>
<dbReference type="PANTHER" id="PTHR42942">
    <property type="entry name" value="6-O-METHYLGUANINE DNA METHYLTRANSFERASE"/>
    <property type="match status" value="1"/>
</dbReference>
<dbReference type="InterPro" id="IPR036217">
    <property type="entry name" value="MethylDNA_cys_MeTrfase_DNAb"/>
</dbReference>
<reference evidence="4" key="1">
    <citation type="journal article" date="2008" name="J. Bacteriol.">
        <title>Genome sequence of the fish pathogen Renibacterium salmoninarum suggests reductive evolution away from an environmental Arthrobacter ancestor.</title>
        <authorList>
            <person name="Wiens G.D."/>
            <person name="Rockey D.D."/>
            <person name="Wu Z."/>
            <person name="Chang J."/>
            <person name="Levy R."/>
            <person name="Crane S."/>
            <person name="Chen D.S."/>
            <person name="Capri G.R."/>
            <person name="Burnett J.R."/>
            <person name="Sudheesh P.S."/>
            <person name="Schipma M.J."/>
            <person name="Burd H."/>
            <person name="Bhattacharyya A."/>
            <person name="Rhodes L.D."/>
            <person name="Kaul R."/>
            <person name="Strom M.S."/>
        </authorList>
    </citation>
    <scope>NUCLEOTIDE SEQUENCE [LARGE SCALE GENOMIC DNA]</scope>
    <source>
        <strain evidence="4">ATCC 33209 / DSM 20767 / JCM 11484 / NBRC 15589 / NCIMB 2235</strain>
    </source>
</reference>
<gene>
    <name evidence="3" type="ordered locus">RSal33209_1233</name>
</gene>
<dbReference type="Pfam" id="PF01035">
    <property type="entry name" value="DNA_binding_1"/>
    <property type="match status" value="1"/>
</dbReference>
<protein>
    <submittedName>
        <fullName evidence="3">Methylated-DNA--protein-cysteine methyltransferase</fullName>
        <ecNumber evidence="3">2.1.1.63</ecNumber>
    </submittedName>
</protein>
<dbReference type="InterPro" id="IPR036388">
    <property type="entry name" value="WH-like_DNA-bd_sf"/>
</dbReference>
<dbReference type="Proteomes" id="UP000002007">
    <property type="component" value="Chromosome"/>
</dbReference>
<dbReference type="RefSeq" id="WP_012244657.1">
    <property type="nucleotide sequence ID" value="NC_010168.1"/>
</dbReference>
<dbReference type="EMBL" id="CP000910">
    <property type="protein sequence ID" value="ABY22971.1"/>
    <property type="molecule type" value="Genomic_DNA"/>
</dbReference>
<feature type="domain" description="Methylated-DNA-[protein]-cysteine S-methyltransferase DNA binding" evidence="2">
    <location>
        <begin position="7"/>
        <end position="74"/>
    </location>
</feature>
<dbReference type="KEGG" id="rsa:RSal33209_1233"/>
<dbReference type="HOGENOM" id="CLU_000445_52_5_11"/>
<sequence>MRTEYIDAVLRIAALIPSGRVLAYGDVAEMINNGGPRPIGSVMSHYGDQVPWWRVLRASGRPPEGHDERALAQYRLEQTPLRGKTSGEDSSWRVDIVQARWQPDEQSWLEIDRIADSLEPAVRVLSEPDDLMGS</sequence>
<dbReference type="eggNOG" id="COG3695">
    <property type="taxonomic scope" value="Bacteria"/>
</dbReference>
<name>A9WPI6_RENSM</name>
<dbReference type="AlphaFoldDB" id="A9WPI6"/>
<dbReference type="InterPro" id="IPR014048">
    <property type="entry name" value="MethylDNA_cys_MeTrfase_DNA-bd"/>
</dbReference>
<dbReference type="PANTHER" id="PTHR42942:SF1">
    <property type="entry name" value="ALKYLTRANSFERASE-LIKE PROTEIN 1"/>
    <property type="match status" value="1"/>
</dbReference>
<keyword evidence="4" id="KW-1185">Reference proteome</keyword>
<dbReference type="EC" id="2.1.1.63" evidence="3"/>
<evidence type="ECO:0000313" key="4">
    <source>
        <dbReference type="Proteomes" id="UP000002007"/>
    </source>
</evidence>
<evidence type="ECO:0000256" key="1">
    <source>
        <dbReference type="ARBA" id="ARBA00022763"/>
    </source>
</evidence>
<dbReference type="SUPFAM" id="SSF46767">
    <property type="entry name" value="Methylated DNA-protein cysteine methyltransferase, C-terminal domain"/>
    <property type="match status" value="1"/>
</dbReference>
<dbReference type="GO" id="GO:0003908">
    <property type="term" value="F:methylated-DNA-[protein]-cysteine S-methyltransferase activity"/>
    <property type="evidence" value="ECO:0007669"/>
    <property type="project" value="UniProtKB-EC"/>
</dbReference>
<dbReference type="CDD" id="cd06445">
    <property type="entry name" value="ATase"/>
    <property type="match status" value="1"/>
</dbReference>
<proteinExistence type="predicted"/>
<dbReference type="GO" id="GO:0032259">
    <property type="term" value="P:methylation"/>
    <property type="evidence" value="ECO:0007669"/>
    <property type="project" value="UniProtKB-KW"/>
</dbReference>
<keyword evidence="3" id="KW-0808">Transferase</keyword>
<keyword evidence="1" id="KW-0227">DNA damage</keyword>
<dbReference type="InterPro" id="IPR052520">
    <property type="entry name" value="ATL_DNA_repair"/>
</dbReference>
<dbReference type="GO" id="GO:0006281">
    <property type="term" value="P:DNA repair"/>
    <property type="evidence" value="ECO:0007669"/>
    <property type="project" value="InterPro"/>
</dbReference>
<organism evidence="3 4">
    <name type="scientific">Renibacterium salmoninarum (strain ATCC 33209 / DSM 20767 / JCM 11484 / NBRC 15589 / NCIMB 2235)</name>
    <dbReference type="NCBI Taxonomy" id="288705"/>
    <lineage>
        <taxon>Bacteria</taxon>
        <taxon>Bacillati</taxon>
        <taxon>Actinomycetota</taxon>
        <taxon>Actinomycetes</taxon>
        <taxon>Micrococcales</taxon>
        <taxon>Micrococcaceae</taxon>
        <taxon>Renibacterium</taxon>
    </lineage>
</organism>
<dbReference type="STRING" id="288705.RSal33209_1233"/>
<keyword evidence="3" id="KW-0489">Methyltransferase</keyword>
<accession>A9WPI6</accession>
<evidence type="ECO:0000259" key="2">
    <source>
        <dbReference type="Pfam" id="PF01035"/>
    </source>
</evidence>
<dbReference type="Gene3D" id="1.10.10.10">
    <property type="entry name" value="Winged helix-like DNA-binding domain superfamily/Winged helix DNA-binding domain"/>
    <property type="match status" value="1"/>
</dbReference>